<comment type="caution">
    <text evidence="2">The sequence shown here is derived from an EMBL/GenBank/DDBJ whole genome shotgun (WGS) entry which is preliminary data.</text>
</comment>
<feature type="non-terminal residue" evidence="2">
    <location>
        <position position="109"/>
    </location>
</feature>
<dbReference type="EMBL" id="JABEZW010000009">
    <property type="protein sequence ID" value="MBA0776196.1"/>
    <property type="molecule type" value="Genomic_DNA"/>
</dbReference>
<name>A0A7J9ET14_9ROSI</name>
<sequence>MRAPFGTPNQDRGMRRNGVELVMEKAKMGTKKDKSQTNSKGESEQFVHKGKEKGGEEGSISNSHLEKKSHSAMTDGLGRFKSKRKRHRGSNGENTDESPARLVKRTFRF</sequence>
<evidence type="ECO:0000313" key="2">
    <source>
        <dbReference type="EMBL" id="MBA0776196.1"/>
    </source>
</evidence>
<accession>A0A7J9ET14</accession>
<protein>
    <submittedName>
        <fullName evidence="2">Uncharacterized protein</fullName>
    </submittedName>
</protein>
<keyword evidence="3" id="KW-1185">Reference proteome</keyword>
<gene>
    <name evidence="2" type="ORF">Gotri_011225</name>
</gene>
<dbReference type="AlphaFoldDB" id="A0A7J9ET14"/>
<feature type="region of interest" description="Disordered" evidence="1">
    <location>
        <begin position="1"/>
        <end position="109"/>
    </location>
</feature>
<evidence type="ECO:0000256" key="1">
    <source>
        <dbReference type="SAM" id="MobiDB-lite"/>
    </source>
</evidence>
<evidence type="ECO:0000313" key="3">
    <source>
        <dbReference type="Proteomes" id="UP000593568"/>
    </source>
</evidence>
<feature type="compositionally biased region" description="Basic residues" evidence="1">
    <location>
        <begin position="80"/>
        <end position="89"/>
    </location>
</feature>
<reference evidence="2 3" key="1">
    <citation type="journal article" date="2019" name="Genome Biol. Evol.">
        <title>Insights into the evolution of the New World diploid cottons (Gossypium, subgenus Houzingenia) based on genome sequencing.</title>
        <authorList>
            <person name="Grover C.E."/>
            <person name="Arick M.A. 2nd"/>
            <person name="Thrash A."/>
            <person name="Conover J.L."/>
            <person name="Sanders W.S."/>
            <person name="Peterson D.G."/>
            <person name="Frelichowski J.E."/>
            <person name="Scheffler J.A."/>
            <person name="Scheffler B.E."/>
            <person name="Wendel J.F."/>
        </authorList>
    </citation>
    <scope>NUCLEOTIDE SEQUENCE [LARGE SCALE GENOMIC DNA]</scope>
    <source>
        <strain evidence="2">8</strain>
        <tissue evidence="2">Leaf</tissue>
    </source>
</reference>
<feature type="compositionally biased region" description="Basic and acidic residues" evidence="1">
    <location>
        <begin position="12"/>
        <end position="56"/>
    </location>
</feature>
<proteinExistence type="predicted"/>
<dbReference type="Proteomes" id="UP000593568">
    <property type="component" value="Unassembled WGS sequence"/>
</dbReference>
<organism evidence="2 3">
    <name type="scientific">Gossypium trilobum</name>
    <dbReference type="NCBI Taxonomy" id="34281"/>
    <lineage>
        <taxon>Eukaryota</taxon>
        <taxon>Viridiplantae</taxon>
        <taxon>Streptophyta</taxon>
        <taxon>Embryophyta</taxon>
        <taxon>Tracheophyta</taxon>
        <taxon>Spermatophyta</taxon>
        <taxon>Magnoliopsida</taxon>
        <taxon>eudicotyledons</taxon>
        <taxon>Gunneridae</taxon>
        <taxon>Pentapetalae</taxon>
        <taxon>rosids</taxon>
        <taxon>malvids</taxon>
        <taxon>Malvales</taxon>
        <taxon>Malvaceae</taxon>
        <taxon>Malvoideae</taxon>
        <taxon>Gossypium</taxon>
    </lineage>
</organism>